<evidence type="ECO:0000256" key="4">
    <source>
        <dbReference type="ARBA" id="ARBA00022807"/>
    </source>
</evidence>
<dbReference type="InterPro" id="IPR036764">
    <property type="entry name" value="Peptidase_Prp_sf"/>
</dbReference>
<dbReference type="CDD" id="cd16332">
    <property type="entry name" value="Prp-like"/>
    <property type="match status" value="1"/>
</dbReference>
<evidence type="ECO:0000256" key="1">
    <source>
        <dbReference type="ARBA" id="ARBA00022517"/>
    </source>
</evidence>
<organism evidence="7 8">
    <name type="scientific">Candidatus Cellulosilyticum pullistercoris</name>
    <dbReference type="NCBI Taxonomy" id="2838521"/>
    <lineage>
        <taxon>Bacteria</taxon>
        <taxon>Bacillati</taxon>
        <taxon>Bacillota</taxon>
        <taxon>Clostridia</taxon>
        <taxon>Lachnospirales</taxon>
        <taxon>Cellulosilyticaceae</taxon>
        <taxon>Cellulosilyticum</taxon>
    </lineage>
</organism>
<comment type="similarity">
    <text evidence="5">Belongs to the Prp family.</text>
</comment>
<sequence>MIKVTLYENNNHVYRIHLEGHSGYAEHGNDIICAAVSMLTFNTINAIECFTDEPFEVLAVDEKKGLIDVMFTKRQAGKYEPEAELLIRTLILGLMDTKEMYGEKYIQIHKQ</sequence>
<evidence type="ECO:0000256" key="6">
    <source>
        <dbReference type="ARBA" id="ARBA00044538"/>
    </source>
</evidence>
<accession>A0A9E2NK31</accession>
<dbReference type="Pfam" id="PF04327">
    <property type="entry name" value="Peptidase_Prp"/>
    <property type="match status" value="1"/>
</dbReference>
<dbReference type="PANTHER" id="PTHR39178">
    <property type="entry name" value="HYPOTHETICAL RIBOSOME-ASSOCIATED PROTEIN"/>
    <property type="match status" value="1"/>
</dbReference>
<gene>
    <name evidence="7" type="ORF">H9872_01315</name>
</gene>
<comment type="caution">
    <text evidence="7">The sequence shown here is derived from an EMBL/GenBank/DDBJ whole genome shotgun (WGS) entry which is preliminary data.</text>
</comment>
<dbReference type="SUPFAM" id="SSF118010">
    <property type="entry name" value="TM1457-like"/>
    <property type="match status" value="1"/>
</dbReference>
<reference evidence="7" key="2">
    <citation type="submission" date="2021-04" db="EMBL/GenBank/DDBJ databases">
        <authorList>
            <person name="Gilroy R."/>
        </authorList>
    </citation>
    <scope>NUCLEOTIDE SEQUENCE</scope>
    <source>
        <strain evidence="7">B5-657</strain>
    </source>
</reference>
<dbReference type="GO" id="GO:0008234">
    <property type="term" value="F:cysteine-type peptidase activity"/>
    <property type="evidence" value="ECO:0007669"/>
    <property type="project" value="UniProtKB-KW"/>
</dbReference>
<dbReference type="Gene3D" id="3.30.70.1490">
    <property type="entry name" value="Cysteine protease Prp"/>
    <property type="match status" value="1"/>
</dbReference>
<dbReference type="PANTHER" id="PTHR39178:SF1">
    <property type="entry name" value="RIBOSOMAL-PROCESSING CYSTEINE PROTEASE PRP"/>
    <property type="match status" value="1"/>
</dbReference>
<reference evidence="7" key="1">
    <citation type="journal article" date="2021" name="PeerJ">
        <title>Extensive microbial diversity within the chicken gut microbiome revealed by metagenomics and culture.</title>
        <authorList>
            <person name="Gilroy R."/>
            <person name="Ravi A."/>
            <person name="Getino M."/>
            <person name="Pursley I."/>
            <person name="Horton D.L."/>
            <person name="Alikhan N.F."/>
            <person name="Baker D."/>
            <person name="Gharbi K."/>
            <person name="Hall N."/>
            <person name="Watson M."/>
            <person name="Adriaenssens E.M."/>
            <person name="Foster-Nyarko E."/>
            <person name="Jarju S."/>
            <person name="Secka A."/>
            <person name="Antonio M."/>
            <person name="Oren A."/>
            <person name="Chaudhuri R.R."/>
            <person name="La Ragione R."/>
            <person name="Hildebrand F."/>
            <person name="Pallen M.J."/>
        </authorList>
    </citation>
    <scope>NUCLEOTIDE SEQUENCE</scope>
    <source>
        <strain evidence="7">B5-657</strain>
    </source>
</reference>
<evidence type="ECO:0000256" key="5">
    <source>
        <dbReference type="ARBA" id="ARBA00044503"/>
    </source>
</evidence>
<dbReference type="InterPro" id="IPR007422">
    <property type="entry name" value="Peptidase_Prp"/>
</dbReference>
<evidence type="ECO:0000313" key="8">
    <source>
        <dbReference type="Proteomes" id="UP000824229"/>
    </source>
</evidence>
<evidence type="ECO:0000256" key="3">
    <source>
        <dbReference type="ARBA" id="ARBA00022801"/>
    </source>
</evidence>
<dbReference type="GO" id="GO:0042254">
    <property type="term" value="P:ribosome biogenesis"/>
    <property type="evidence" value="ECO:0007669"/>
    <property type="project" value="UniProtKB-KW"/>
</dbReference>
<evidence type="ECO:0000313" key="7">
    <source>
        <dbReference type="EMBL" id="MBU3803386.1"/>
    </source>
</evidence>
<keyword evidence="2 7" id="KW-0645">Protease</keyword>
<dbReference type="Proteomes" id="UP000824229">
    <property type="component" value="Unassembled WGS sequence"/>
</dbReference>
<dbReference type="GO" id="GO:0006508">
    <property type="term" value="P:proteolysis"/>
    <property type="evidence" value="ECO:0007669"/>
    <property type="project" value="UniProtKB-KW"/>
</dbReference>
<keyword evidence="1" id="KW-0690">Ribosome biogenesis</keyword>
<dbReference type="EMBL" id="JAHLFQ010000022">
    <property type="protein sequence ID" value="MBU3803386.1"/>
    <property type="molecule type" value="Genomic_DNA"/>
</dbReference>
<dbReference type="AlphaFoldDB" id="A0A9E2NK31"/>
<protein>
    <recommendedName>
        <fullName evidence="6">Ribosomal processing cysteine protease Prp</fullName>
    </recommendedName>
</protein>
<proteinExistence type="inferred from homology"/>
<name>A0A9E2NK31_9FIRM</name>
<evidence type="ECO:0000256" key="2">
    <source>
        <dbReference type="ARBA" id="ARBA00022670"/>
    </source>
</evidence>
<keyword evidence="3" id="KW-0378">Hydrolase</keyword>
<keyword evidence="4" id="KW-0788">Thiol protease</keyword>